<sequence>MDIVESLQHKIFISSDPKEDLENDVKEAIKSLRESGEQGWLIRALVLLCSLQNETEDSIKSEIKDYYATKKNSFNILALIEASRACCIIDDTEEALAYLAEVEDILDFKPELIGVNAKFTDNGIEHTRLVCAVRSDYTTSVPSSGIERVPLRSDNGESHEIVYTNEEDTKKCTSLLSDFEYLCLLLRAAIEMAKENVANTNEIVLSYIHRITETEDFDRIHWSIQEQALYFRTLLEADTIQEIERGTLQLAKISEFLPTAKSLGNYIPCVEPITWKEIDSCCAQRMVAVSDFSNALPYFKKLGKSLQTAECLSCIGNPKEALEVLDQALEENPSDEIKGQISMLKGDIGLNPQFWEDAWKLGSITNAKLRLYNYAIAHGGSDVPAEQHLKDILKVHPTDTQALIMLGKVCISQQNWHDAVGYLRKAVAETDDDYNTWQLLASALVHDGEPKLALHALKQAIRVNRNEEVDAGTWSNYVALSSQVNDWDDVILGFSRLLESDIDKSAPFITKLMGCYLNLVTNFLSTPYAGVAIQNQFMKLVNEFRNIVEADDPMIARLTGKALIWAGSKDEGTTLLYKALEKVIESSDDSDEKSKMRVQLYLHDLTEAVGSDPDWQTRLQAIKERI</sequence>
<evidence type="ECO:0000313" key="4">
    <source>
        <dbReference type="Proteomes" id="UP001362899"/>
    </source>
</evidence>
<accession>A0AAV5RMI6</accession>
<evidence type="ECO:0000256" key="2">
    <source>
        <dbReference type="ARBA" id="ARBA00022803"/>
    </source>
</evidence>
<keyword evidence="2" id="KW-0802">TPR repeat</keyword>
<dbReference type="AlphaFoldDB" id="A0AAV5RMI6"/>
<dbReference type="Proteomes" id="UP001362899">
    <property type="component" value="Unassembled WGS sequence"/>
</dbReference>
<comment type="caution">
    <text evidence="3">The sequence shown here is derived from an EMBL/GenBank/DDBJ whole genome shotgun (WGS) entry which is preliminary data.</text>
</comment>
<dbReference type="InterPro" id="IPR011990">
    <property type="entry name" value="TPR-like_helical_dom_sf"/>
</dbReference>
<dbReference type="InterPro" id="IPR044244">
    <property type="entry name" value="TTC27/Emw1"/>
</dbReference>
<dbReference type="SMART" id="SM00028">
    <property type="entry name" value="TPR"/>
    <property type="match status" value="3"/>
</dbReference>
<evidence type="ECO:0000313" key="3">
    <source>
        <dbReference type="EMBL" id="GMM52640.1"/>
    </source>
</evidence>
<organism evidence="3 4">
    <name type="scientific">Starmerella bacillaris</name>
    <name type="common">Yeast</name>
    <name type="synonym">Candida zemplinina</name>
    <dbReference type="NCBI Taxonomy" id="1247836"/>
    <lineage>
        <taxon>Eukaryota</taxon>
        <taxon>Fungi</taxon>
        <taxon>Dikarya</taxon>
        <taxon>Ascomycota</taxon>
        <taxon>Saccharomycotina</taxon>
        <taxon>Dipodascomycetes</taxon>
        <taxon>Dipodascales</taxon>
        <taxon>Trichomonascaceae</taxon>
        <taxon>Starmerella</taxon>
    </lineage>
</organism>
<keyword evidence="1" id="KW-0677">Repeat</keyword>
<gene>
    <name evidence="3" type="ORF">DASB73_036030</name>
</gene>
<dbReference type="EMBL" id="BTGC01000008">
    <property type="protein sequence ID" value="GMM52640.1"/>
    <property type="molecule type" value="Genomic_DNA"/>
</dbReference>
<dbReference type="Pfam" id="PF13176">
    <property type="entry name" value="TPR_7"/>
    <property type="match status" value="1"/>
</dbReference>
<dbReference type="InterPro" id="IPR019734">
    <property type="entry name" value="TPR_rpt"/>
</dbReference>
<keyword evidence="4" id="KW-1185">Reference proteome</keyword>
<dbReference type="PANTHER" id="PTHR16193">
    <property type="entry name" value="TETRATRICOPEPTIDE REPEAT PROTEIN 27"/>
    <property type="match status" value="1"/>
</dbReference>
<dbReference type="Gene3D" id="1.25.40.10">
    <property type="entry name" value="Tetratricopeptide repeat domain"/>
    <property type="match status" value="1"/>
</dbReference>
<proteinExistence type="predicted"/>
<name>A0AAV5RMI6_STABA</name>
<evidence type="ECO:0000256" key="1">
    <source>
        <dbReference type="ARBA" id="ARBA00022737"/>
    </source>
</evidence>
<dbReference type="SUPFAM" id="SSF48452">
    <property type="entry name" value="TPR-like"/>
    <property type="match status" value="1"/>
</dbReference>
<protein>
    <submittedName>
        <fullName evidence="3">Tetratricopeptide repeat-containing protein</fullName>
    </submittedName>
</protein>
<dbReference type="PANTHER" id="PTHR16193:SF0">
    <property type="entry name" value="TETRATRICOPEPTIDE REPEAT PROTEIN 27"/>
    <property type="match status" value="1"/>
</dbReference>
<reference evidence="3 4" key="1">
    <citation type="journal article" date="2023" name="Elife">
        <title>Identification of key yeast species and microbe-microbe interactions impacting larval growth of Drosophila in the wild.</title>
        <authorList>
            <person name="Mure A."/>
            <person name="Sugiura Y."/>
            <person name="Maeda R."/>
            <person name="Honda K."/>
            <person name="Sakurai N."/>
            <person name="Takahashi Y."/>
            <person name="Watada M."/>
            <person name="Katoh T."/>
            <person name="Gotoh A."/>
            <person name="Gotoh Y."/>
            <person name="Taniguchi I."/>
            <person name="Nakamura K."/>
            <person name="Hayashi T."/>
            <person name="Katayama T."/>
            <person name="Uemura T."/>
            <person name="Hattori Y."/>
        </authorList>
    </citation>
    <scope>NUCLEOTIDE SEQUENCE [LARGE SCALE GENOMIC DNA]</scope>
    <source>
        <strain evidence="3 4">SB-73</strain>
    </source>
</reference>